<dbReference type="SUPFAM" id="SSF56281">
    <property type="entry name" value="Metallo-hydrolase/oxidoreductase"/>
    <property type="match status" value="1"/>
</dbReference>
<dbReference type="PANTHER" id="PTHR43717">
    <property type="entry name" value="ANAEROBIC NITRIC OXIDE REDUCTASE FLAVORUBREDOXIN"/>
    <property type="match status" value="1"/>
</dbReference>
<dbReference type="Pfam" id="PF19583">
    <property type="entry name" value="ODP"/>
    <property type="match status" value="1"/>
</dbReference>
<dbReference type="InterPro" id="IPR045761">
    <property type="entry name" value="ODP_dom"/>
</dbReference>
<dbReference type="Gene3D" id="3.60.15.10">
    <property type="entry name" value="Ribonuclease Z/Hydroxyacylglutathione hydrolase-like"/>
    <property type="match status" value="1"/>
</dbReference>
<dbReference type="OrthoDB" id="9800607at2"/>
<dbReference type="EMBL" id="JRKJ01000004">
    <property type="protein sequence ID" value="KGQ20029.1"/>
    <property type="molecule type" value="Genomic_DNA"/>
</dbReference>
<gene>
    <name evidence="2" type="ORF">LF41_2196</name>
</gene>
<sequence length="242" mass="26247">MSVINPETGTNVHEIAERIYRISTPIDLPDGTAFSFNQYLIDDDEPLLFHTGLRQLFPFVLEGVESILPVTRLRHVAFSHVEADECGALNDWLAVAPQAAPLCGTIAAIVSVNDLADRAPRALADGEALSLGQHTVRWIDAPHLPHGWECGFLMEERTGTMLSGDLFTQPGRGLPALTDTDILGPSEAFRGAMDYFSHSKNAGELLEKLARHNPTTLACMHGSAWRGDGASLLRALAGELAR</sequence>
<dbReference type="PANTHER" id="PTHR43717:SF1">
    <property type="entry name" value="ANAEROBIC NITRIC OXIDE REDUCTASE FLAVORUBREDOXIN"/>
    <property type="match status" value="1"/>
</dbReference>
<proteinExistence type="predicted"/>
<name>A0A0A2X459_9GAMM</name>
<dbReference type="AlphaFoldDB" id="A0A0A2X459"/>
<dbReference type="STRING" id="1300345.LF41_2196"/>
<dbReference type="Proteomes" id="UP000030518">
    <property type="component" value="Unassembled WGS sequence"/>
</dbReference>
<organism evidence="2 3">
    <name type="scientific">Lysobacter dokdonensis DS-58</name>
    <dbReference type="NCBI Taxonomy" id="1300345"/>
    <lineage>
        <taxon>Bacteria</taxon>
        <taxon>Pseudomonadati</taxon>
        <taxon>Pseudomonadota</taxon>
        <taxon>Gammaproteobacteria</taxon>
        <taxon>Lysobacterales</taxon>
        <taxon>Lysobacteraceae</taxon>
        <taxon>Noviluteimonas</taxon>
    </lineage>
</organism>
<accession>A0A0A2X459</accession>
<evidence type="ECO:0000259" key="1">
    <source>
        <dbReference type="Pfam" id="PF19583"/>
    </source>
</evidence>
<dbReference type="PATRIC" id="fig|1300345.3.peg.776"/>
<dbReference type="eggNOG" id="COG0426">
    <property type="taxonomic scope" value="Bacteria"/>
</dbReference>
<evidence type="ECO:0000313" key="3">
    <source>
        <dbReference type="Proteomes" id="UP000030518"/>
    </source>
</evidence>
<comment type="caution">
    <text evidence="2">The sequence shown here is derived from an EMBL/GenBank/DDBJ whole genome shotgun (WGS) entry which is preliminary data.</text>
</comment>
<feature type="domain" description="ODP" evidence="1">
    <location>
        <begin position="35"/>
        <end position="169"/>
    </location>
</feature>
<evidence type="ECO:0000313" key="2">
    <source>
        <dbReference type="EMBL" id="KGQ20029.1"/>
    </source>
</evidence>
<reference evidence="2 3" key="1">
    <citation type="submission" date="2014-09" db="EMBL/GenBank/DDBJ databases">
        <title>Genome sequences of Lysobacter dokdonensis DS-58.</title>
        <authorList>
            <person name="Kim J.F."/>
            <person name="Kwak M.-J."/>
        </authorList>
    </citation>
    <scope>NUCLEOTIDE SEQUENCE [LARGE SCALE GENOMIC DNA]</scope>
    <source>
        <strain evidence="2 3">DS-58</strain>
    </source>
</reference>
<keyword evidence="3" id="KW-1185">Reference proteome</keyword>
<dbReference type="RefSeq" id="WP_036166316.1">
    <property type="nucleotide sequence ID" value="NZ_JRKJ01000004.1"/>
</dbReference>
<dbReference type="InterPro" id="IPR036866">
    <property type="entry name" value="RibonucZ/Hydroxyglut_hydro"/>
</dbReference>
<protein>
    <submittedName>
        <fullName evidence="2">Beta-lactamase</fullName>
    </submittedName>
</protein>